<dbReference type="Proteomes" id="UP001062846">
    <property type="component" value="Chromosome 4"/>
</dbReference>
<protein>
    <submittedName>
        <fullName evidence="1">Uncharacterized protein</fullName>
    </submittedName>
</protein>
<evidence type="ECO:0000313" key="2">
    <source>
        <dbReference type="Proteomes" id="UP001062846"/>
    </source>
</evidence>
<proteinExistence type="predicted"/>
<organism evidence="1 2">
    <name type="scientific">Rhododendron molle</name>
    <name type="common">Chinese azalea</name>
    <name type="synonym">Azalea mollis</name>
    <dbReference type="NCBI Taxonomy" id="49168"/>
    <lineage>
        <taxon>Eukaryota</taxon>
        <taxon>Viridiplantae</taxon>
        <taxon>Streptophyta</taxon>
        <taxon>Embryophyta</taxon>
        <taxon>Tracheophyta</taxon>
        <taxon>Spermatophyta</taxon>
        <taxon>Magnoliopsida</taxon>
        <taxon>eudicotyledons</taxon>
        <taxon>Gunneridae</taxon>
        <taxon>Pentapetalae</taxon>
        <taxon>asterids</taxon>
        <taxon>Ericales</taxon>
        <taxon>Ericaceae</taxon>
        <taxon>Ericoideae</taxon>
        <taxon>Rhodoreae</taxon>
        <taxon>Rhododendron</taxon>
    </lineage>
</organism>
<name>A0ACC0P5D1_RHOML</name>
<keyword evidence="2" id="KW-1185">Reference proteome</keyword>
<sequence length="146" mass="16521">MADNDATIADLQAQIATLLAEKAARDAEDEERSIANENRPKNPELAKQTLNCPRSSKCQTSRRFNGTSNPASHVCHVINTLKPMGLNDELIAQLFQRTLTGSALDWFLTLEFEHYHTWPEIANAFIKQYAYNVVELTTQDLEMIKQ</sequence>
<comment type="caution">
    <text evidence="1">The sequence shown here is derived from an EMBL/GenBank/DDBJ whole genome shotgun (WGS) entry which is preliminary data.</text>
</comment>
<accession>A0ACC0P5D1</accession>
<gene>
    <name evidence="1" type="ORF">RHMOL_Rhmol04G0223700</name>
</gene>
<dbReference type="EMBL" id="CM046391">
    <property type="protein sequence ID" value="KAI8560038.1"/>
    <property type="molecule type" value="Genomic_DNA"/>
</dbReference>
<evidence type="ECO:0000313" key="1">
    <source>
        <dbReference type="EMBL" id="KAI8560038.1"/>
    </source>
</evidence>
<reference evidence="1" key="1">
    <citation type="submission" date="2022-02" db="EMBL/GenBank/DDBJ databases">
        <title>Plant Genome Project.</title>
        <authorList>
            <person name="Zhang R.-G."/>
        </authorList>
    </citation>
    <scope>NUCLEOTIDE SEQUENCE</scope>
    <source>
        <strain evidence="1">AT1</strain>
    </source>
</reference>